<evidence type="ECO:0008006" key="3">
    <source>
        <dbReference type="Google" id="ProtNLM"/>
    </source>
</evidence>
<organism evidence="1 2">
    <name type="scientific">Streptomyces noboritoensis</name>
    <dbReference type="NCBI Taxonomy" id="67337"/>
    <lineage>
        <taxon>Bacteria</taxon>
        <taxon>Bacillati</taxon>
        <taxon>Actinomycetota</taxon>
        <taxon>Actinomycetes</taxon>
        <taxon>Kitasatosporales</taxon>
        <taxon>Streptomycetaceae</taxon>
        <taxon>Streptomyces</taxon>
    </lineage>
</organism>
<comment type="caution">
    <text evidence="1">The sequence shown here is derived from an EMBL/GenBank/DDBJ whole genome shotgun (WGS) entry which is preliminary data.</text>
</comment>
<proteinExistence type="predicted"/>
<dbReference type="SUPFAM" id="SSF47336">
    <property type="entry name" value="ACP-like"/>
    <property type="match status" value="1"/>
</dbReference>
<dbReference type="InterPro" id="IPR036736">
    <property type="entry name" value="ACP-like_sf"/>
</dbReference>
<evidence type="ECO:0000313" key="2">
    <source>
        <dbReference type="Proteomes" id="UP001589887"/>
    </source>
</evidence>
<dbReference type="Gene3D" id="1.10.1200.10">
    <property type="entry name" value="ACP-like"/>
    <property type="match status" value="1"/>
</dbReference>
<name>A0ABV6TDB5_9ACTN</name>
<keyword evidence="2" id="KW-1185">Reference proteome</keyword>
<dbReference type="RefSeq" id="WP_394317543.1">
    <property type="nucleotide sequence ID" value="NZ_JBHMQV010000009.1"/>
</dbReference>
<accession>A0ABV6TDB5</accession>
<protein>
    <recommendedName>
        <fullName evidence="3">Carrier domain-containing protein</fullName>
    </recommendedName>
</protein>
<sequence>MNGREFLAQCMAVPAILDSLADDQDLREAGLNSGEIVLAVMLLEERVGRALGDDEIASLTTMESIDALLRTADASAWDAA</sequence>
<evidence type="ECO:0000313" key="1">
    <source>
        <dbReference type="EMBL" id="MFC0843798.1"/>
    </source>
</evidence>
<dbReference type="EMBL" id="JBHMQV010000009">
    <property type="protein sequence ID" value="MFC0843798.1"/>
    <property type="molecule type" value="Genomic_DNA"/>
</dbReference>
<dbReference type="Proteomes" id="UP001589887">
    <property type="component" value="Unassembled WGS sequence"/>
</dbReference>
<gene>
    <name evidence="1" type="ORF">ACFH04_08730</name>
</gene>
<reference evidence="1 2" key="1">
    <citation type="submission" date="2024-09" db="EMBL/GenBank/DDBJ databases">
        <authorList>
            <person name="Sun Q."/>
            <person name="Mori K."/>
        </authorList>
    </citation>
    <scope>NUCLEOTIDE SEQUENCE [LARGE SCALE GENOMIC DNA]</scope>
    <source>
        <strain evidence="1 2">JCM 4557</strain>
    </source>
</reference>